<dbReference type="SUPFAM" id="SSF54189">
    <property type="entry name" value="Ribosomal proteins S24e, L23 and L15e"/>
    <property type="match status" value="1"/>
</dbReference>
<keyword evidence="3 4" id="KW-0687">Ribonucleoprotein</keyword>
<reference evidence="5" key="1">
    <citation type="submission" date="2020-11" db="EMBL/GenBank/DDBJ databases">
        <authorList>
            <person name="Abbas M."/>
            <person name="Al-Sayah O.M."/>
            <person name="Andersen R.L.H."/>
            <person name="Bergmann J.E."/>
            <person name="Bova E."/>
            <person name="Brown M.E."/>
            <person name="Bubb C.A."/>
            <person name="Burke A.C."/>
            <person name="Callaghan L.J."/>
            <person name="Cen M."/>
            <person name="Choy S."/>
            <person name="Cooney E.A."/>
            <person name="Costea E.M."/>
            <person name="Dean S.N."/>
            <person name="DeRose A."/>
            <person name="Dusenberry H.A."/>
            <person name="English J.H."/>
            <person name="Evans K.M."/>
            <person name="Ganiere N.C."/>
            <person name="Gidwani K.N."/>
            <person name="Giroski J.N."/>
            <person name="Golden E.M."/>
            <person name="Gonzalez D."/>
            <person name="Graham A.P."/>
            <person name="Guo Y."/>
            <person name="Hua K.S."/>
            <person name="Huynh L.M."/>
            <person name="Isaac D.M."/>
            <person name="Karmazyn C.B."/>
            <person name="Keith A.M."/>
            <person name="Khattri M.R."/>
            <person name="Khieu A.S."/>
            <person name="Khripkova S.C."/>
            <person name="Kim J.W."/>
            <person name="Lane S.C."/>
            <person name="Lascola A.T."/>
            <person name="Loui A.O."/>
            <person name="Lux A.T."/>
            <person name="Mannino A.M."/>
            <person name="Marcinko M.S."/>
            <person name="Martin A."/>
            <person name="Marvil H.G."/>
            <person name="May R.M."/>
            <person name="Mihalic J.A."/>
            <person name="Mullen A.E."/>
            <person name="Neal C.V."/>
            <person name="Neal M.A."/>
            <person name="Ortiz G."/>
            <person name="Patel R.U."/>
            <person name="Pathapadu A.S."/>
            <person name="Pellegrino J."/>
            <person name="Perks C.M."/>
            <person name="Peschel J.L."/>
            <person name="Peters W.T."/>
            <person name="Plenty T.M."/>
            <person name="Ramnath S.P."/>
            <person name="Ranatunga R.N."/>
            <person name="Reed E.A."/>
            <person name="Rockhill M.J."/>
            <person name="Rupp J.S."/>
            <person name="Salmon W.P."/>
            <person name="Santora M.A."/>
            <person name="Satcho E.S."/>
            <person name="Sathasivam A."/>
            <person name="Schartner A.G."/>
            <person name="Sergi R."/>
            <person name="Shannon L.C."/>
            <person name="Shay K.-I.J."/>
            <person name="Steinmetz E.L."/>
            <person name="Stern A.M."/>
            <person name="Vanacore A.D."/>
            <person name="Xu K."/>
            <person name="Grousd J.A."/>
            <person name="Warner M.H."/>
            <person name="Garlena R.A."/>
            <person name="Russell D.A."/>
            <person name="Pope W.H."/>
            <person name="Jacobs-Sera D."/>
            <person name="Hatfull G.F."/>
        </authorList>
    </citation>
    <scope>NUCLEOTIDE SEQUENCE</scope>
</reference>
<dbReference type="AlphaFoldDB" id="A0A7T4XB40"/>
<organism evidence="5">
    <name type="scientific">Vicia cracca</name>
    <name type="common">Bird vetch</name>
    <dbReference type="NCBI Taxonomy" id="3905"/>
    <lineage>
        <taxon>Eukaryota</taxon>
        <taxon>Viridiplantae</taxon>
        <taxon>Streptophyta</taxon>
        <taxon>Embryophyta</taxon>
        <taxon>Tracheophyta</taxon>
        <taxon>Spermatophyta</taxon>
        <taxon>Magnoliopsida</taxon>
        <taxon>eudicotyledons</taxon>
        <taxon>Gunneridae</taxon>
        <taxon>Pentapetalae</taxon>
        <taxon>rosids</taxon>
        <taxon>fabids</taxon>
        <taxon>Fabales</taxon>
        <taxon>Fabaceae</taxon>
        <taxon>Papilionoideae</taxon>
        <taxon>50 kb inversion clade</taxon>
        <taxon>NPAAA clade</taxon>
        <taxon>Hologalegina</taxon>
        <taxon>IRL clade</taxon>
        <taxon>Fabeae</taxon>
        <taxon>Vicia</taxon>
    </lineage>
</organism>
<reference evidence="5" key="2">
    <citation type="submission" date="2021-03" db="EMBL/GenBank/DDBJ databases">
        <title>Complete Chloroplast Genome of Vicia cracca.</title>
        <authorList>
            <person name="Xx X."/>
        </authorList>
    </citation>
    <scope>NUCLEOTIDE SEQUENCE</scope>
</reference>
<evidence type="ECO:0000256" key="3">
    <source>
        <dbReference type="ARBA" id="ARBA00023274"/>
    </source>
</evidence>
<evidence type="ECO:0000256" key="2">
    <source>
        <dbReference type="ARBA" id="ARBA00022980"/>
    </source>
</evidence>
<evidence type="ECO:0000256" key="4">
    <source>
        <dbReference type="HAMAP-Rule" id="MF_01369"/>
    </source>
</evidence>
<dbReference type="InterPro" id="IPR012677">
    <property type="entry name" value="Nucleotide-bd_a/b_plait_sf"/>
</dbReference>
<dbReference type="InterPro" id="IPR012678">
    <property type="entry name" value="Ribosomal_uL23/eL15/eS24_sf"/>
</dbReference>
<keyword evidence="4" id="KW-0694">RNA-binding</keyword>
<comment type="subunit">
    <text evidence="4">Part of the 50S ribosomal subunit.</text>
</comment>
<comment type="function">
    <text evidence="4">Binds to 23S rRNA.</text>
</comment>
<dbReference type="EMBL" id="MW266076">
    <property type="protein sequence ID" value="QQD90320.1"/>
    <property type="molecule type" value="Genomic_DNA"/>
</dbReference>
<accession>A0A7T4XB40</accession>
<dbReference type="GO" id="GO:0005840">
    <property type="term" value="C:ribosome"/>
    <property type="evidence" value="ECO:0007669"/>
    <property type="project" value="UniProtKB-KW"/>
</dbReference>
<keyword evidence="4" id="KW-0699">rRNA-binding</keyword>
<dbReference type="Pfam" id="PF00276">
    <property type="entry name" value="Ribosomal_L23"/>
    <property type="match status" value="1"/>
</dbReference>
<keyword evidence="5" id="KW-0150">Chloroplast</keyword>
<keyword evidence="2 4" id="KW-0689">Ribosomal protein</keyword>
<dbReference type="GO" id="GO:0003729">
    <property type="term" value="F:mRNA binding"/>
    <property type="evidence" value="ECO:0007669"/>
    <property type="project" value="UniProtKB-ARBA"/>
</dbReference>
<dbReference type="InterPro" id="IPR013025">
    <property type="entry name" value="Ribosomal_uL23-like"/>
</dbReference>
<proteinExistence type="inferred from homology"/>
<dbReference type="GO" id="GO:0006412">
    <property type="term" value="P:translation"/>
    <property type="evidence" value="ECO:0007669"/>
    <property type="project" value="UniProtKB-UniRule"/>
</dbReference>
<dbReference type="GeneID" id="65342532"/>
<evidence type="ECO:0000313" key="5">
    <source>
        <dbReference type="EMBL" id="QQD90320.1"/>
    </source>
</evidence>
<comment type="subcellular location">
    <subcellularLocation>
        <location evidence="4">Plastid</location>
        <location evidence="4">Chloroplast</location>
    </subcellularLocation>
</comment>
<dbReference type="HAMAP" id="MF_01369_B">
    <property type="entry name" value="Ribosomal_uL23_B"/>
    <property type="match status" value="1"/>
</dbReference>
<dbReference type="GO" id="GO:0003735">
    <property type="term" value="F:structural constituent of ribosome"/>
    <property type="evidence" value="ECO:0007669"/>
    <property type="project" value="InterPro"/>
</dbReference>
<keyword evidence="5" id="KW-0934">Plastid</keyword>
<protein>
    <recommendedName>
        <fullName evidence="4">Large ribosomal subunit protein uL23c</fullName>
    </recommendedName>
</protein>
<dbReference type="GO" id="GO:0019843">
    <property type="term" value="F:rRNA binding"/>
    <property type="evidence" value="ECO:0007669"/>
    <property type="project" value="UniProtKB-UniRule"/>
</dbReference>
<dbReference type="Gene3D" id="3.30.70.330">
    <property type="match status" value="1"/>
</dbReference>
<sequence>MNGIKNPVFTKKGNSVLAKKKYTIKYTIEAELGSTKTEIKNRVELIYRVKVIAINSHRLQKKGRRMRPFMGHTMHYKLMIITVQPGYSIPLF</sequence>
<dbReference type="GO" id="GO:1990904">
    <property type="term" value="C:ribonucleoprotein complex"/>
    <property type="evidence" value="ECO:0007669"/>
    <property type="project" value="UniProtKB-KW"/>
</dbReference>
<dbReference type="RefSeq" id="YP_010132591.1">
    <property type="nucleotide sequence ID" value="NC_056383.1"/>
</dbReference>
<gene>
    <name evidence="4 5" type="primary">rpl23</name>
</gene>
<dbReference type="GO" id="GO:0009507">
    <property type="term" value="C:chloroplast"/>
    <property type="evidence" value="ECO:0007669"/>
    <property type="project" value="UniProtKB-SubCell"/>
</dbReference>
<name>A0A7T4XB40_VICCR</name>
<geneLocation type="chloroplast" evidence="5"/>
<comment type="similarity">
    <text evidence="1 4">Belongs to the universal ribosomal protein uL23 family.</text>
</comment>
<evidence type="ECO:0000256" key="1">
    <source>
        <dbReference type="ARBA" id="ARBA00006700"/>
    </source>
</evidence>